<evidence type="ECO:0000256" key="12">
    <source>
        <dbReference type="ARBA" id="ARBA00035007"/>
    </source>
</evidence>
<evidence type="ECO:0000256" key="15">
    <source>
        <dbReference type="ARBA" id="ARBA00047835"/>
    </source>
</evidence>
<dbReference type="Pfam" id="PF01687">
    <property type="entry name" value="Flavokinase"/>
    <property type="match status" value="1"/>
</dbReference>
<dbReference type="EMBL" id="UYRX01000725">
    <property type="protein sequence ID" value="VDK85725.1"/>
    <property type="molecule type" value="Genomic_DNA"/>
</dbReference>
<feature type="domain" description="Riboflavin kinase" evidence="16">
    <location>
        <begin position="31"/>
        <end position="161"/>
    </location>
</feature>
<keyword evidence="7" id="KW-0288">FMN</keyword>
<dbReference type="NCBIfam" id="NF006629">
    <property type="entry name" value="PRK09198.1"/>
    <property type="match status" value="1"/>
</dbReference>
<reference evidence="17 18" key="1">
    <citation type="submission" date="2018-08" db="EMBL/GenBank/DDBJ databases">
        <authorList>
            <person name="Laetsch R D."/>
            <person name="Stevens L."/>
            <person name="Kumar S."/>
            <person name="Blaxter L. M."/>
        </authorList>
    </citation>
    <scope>NUCLEOTIDE SEQUENCE [LARGE SCALE GENOMIC DNA]</scope>
</reference>
<evidence type="ECO:0000256" key="7">
    <source>
        <dbReference type="ARBA" id="ARBA00022643"/>
    </source>
</evidence>
<dbReference type="InterPro" id="IPR023465">
    <property type="entry name" value="Riboflavin_kinase_dom_sf"/>
</dbReference>
<evidence type="ECO:0000256" key="14">
    <source>
        <dbReference type="ARBA" id="ARBA00035036"/>
    </source>
</evidence>
<dbReference type="PANTHER" id="PTHR43816:SF1">
    <property type="entry name" value="NICOTINAMIDE PHOSPHORIBOSYLTRANSFERASE"/>
    <property type="match status" value="1"/>
</dbReference>
<dbReference type="SMART" id="SM00904">
    <property type="entry name" value="Flavokinase"/>
    <property type="match status" value="1"/>
</dbReference>
<accession>A0A3P6TWD2</accession>
<dbReference type="InterPro" id="IPR013785">
    <property type="entry name" value="Aldolase_TIM"/>
</dbReference>
<dbReference type="EC" id="2.4.2.12" evidence="13"/>
<dbReference type="Pfam" id="PF04095">
    <property type="entry name" value="NAPRTase"/>
    <property type="match status" value="1"/>
</dbReference>
<evidence type="ECO:0000313" key="17">
    <source>
        <dbReference type="EMBL" id="VDK85725.1"/>
    </source>
</evidence>
<comment type="similarity">
    <text evidence="3">Belongs to the NAPRTase family.</text>
</comment>
<keyword evidence="9" id="KW-0808">Transferase</keyword>
<proteinExistence type="inferred from homology"/>
<keyword evidence="6" id="KW-0662">Pyridine nucleotide biosynthesis</keyword>
<dbReference type="UniPathway" id="UPA00276">
    <property type="reaction ID" value="UER00406"/>
</dbReference>
<comment type="similarity">
    <text evidence="2">Belongs to the prokaryotic/mitochondrial release factor family.</text>
</comment>
<dbReference type="InterPro" id="IPR041529">
    <property type="entry name" value="DUF5598"/>
</dbReference>
<comment type="pathway">
    <text evidence="1">Cofactor biosynthesis; FMN biosynthesis; FMN from riboflavin (ATP route): step 1/1.</text>
</comment>
<dbReference type="InterPro" id="IPR000352">
    <property type="entry name" value="Pep_chain_release_fac_I"/>
</dbReference>
<dbReference type="EC" id="2.7.1.26" evidence="4"/>
<evidence type="ECO:0000256" key="9">
    <source>
        <dbReference type="ARBA" id="ARBA00022679"/>
    </source>
</evidence>
<dbReference type="PANTHER" id="PTHR43816">
    <property type="entry name" value="NICOTINAMIDE PHOSPHORIBOSYLTRANSFERASE"/>
    <property type="match status" value="1"/>
</dbReference>
<evidence type="ECO:0000256" key="5">
    <source>
        <dbReference type="ARBA" id="ARBA00022630"/>
    </source>
</evidence>
<dbReference type="OrthoDB" id="193380at2759"/>
<evidence type="ECO:0000313" key="18">
    <source>
        <dbReference type="Proteomes" id="UP000277928"/>
    </source>
</evidence>
<gene>
    <name evidence="17" type="ORF">NLS_LOCUS7259</name>
</gene>
<dbReference type="Gene3D" id="3.30.160.20">
    <property type="match status" value="1"/>
</dbReference>
<dbReference type="InterPro" id="IPR045853">
    <property type="entry name" value="Pep_chain_release_fac_I_sf"/>
</dbReference>
<dbReference type="SUPFAM" id="SSF82114">
    <property type="entry name" value="Riboflavin kinase-like"/>
    <property type="match status" value="1"/>
</dbReference>
<keyword evidence="8" id="KW-0328">Glycosyltransferase</keyword>
<protein>
    <recommendedName>
        <fullName evidence="14">Nicotinamide phosphoribosyltransferase</fullName>
        <ecNumber evidence="13">2.4.2.12</ecNumber>
        <ecNumber evidence="4">2.7.1.26</ecNumber>
    </recommendedName>
</protein>
<dbReference type="Proteomes" id="UP000277928">
    <property type="component" value="Unassembled WGS sequence"/>
</dbReference>
<comment type="catalytic activity">
    <reaction evidence="15">
        <text>beta-nicotinamide D-ribonucleotide + diphosphate = 5-phospho-alpha-D-ribose 1-diphosphate + nicotinamide + H(+)</text>
        <dbReference type="Rhea" id="RHEA:16149"/>
        <dbReference type="ChEBI" id="CHEBI:14649"/>
        <dbReference type="ChEBI" id="CHEBI:15378"/>
        <dbReference type="ChEBI" id="CHEBI:17154"/>
        <dbReference type="ChEBI" id="CHEBI:33019"/>
        <dbReference type="ChEBI" id="CHEBI:58017"/>
        <dbReference type="EC" id="2.4.2.12"/>
    </reaction>
    <physiologicalReaction direction="right-to-left" evidence="15">
        <dbReference type="Rhea" id="RHEA:16151"/>
    </physiologicalReaction>
</comment>
<dbReference type="InterPro" id="IPR016471">
    <property type="entry name" value="Nicotinamide_PRibTrfase"/>
</dbReference>
<evidence type="ECO:0000256" key="2">
    <source>
        <dbReference type="ARBA" id="ARBA00010835"/>
    </source>
</evidence>
<dbReference type="InterPro" id="IPR041525">
    <property type="entry name" value="N/Namide_PRibTrfase"/>
</dbReference>
<dbReference type="Gene3D" id="3.20.20.70">
    <property type="entry name" value="Aldolase class I"/>
    <property type="match status" value="1"/>
</dbReference>
<evidence type="ECO:0000256" key="6">
    <source>
        <dbReference type="ARBA" id="ARBA00022642"/>
    </source>
</evidence>
<comment type="pathway">
    <text evidence="12">Cofactor biosynthesis; NAD(+) biosynthesis; nicotinamide D-ribonucleotide from 5-phospho-alpha-D-ribose 1-diphosphate and nicotinamide: step 1/1.</text>
</comment>
<dbReference type="GO" id="GO:0009398">
    <property type="term" value="P:FMN biosynthetic process"/>
    <property type="evidence" value="ECO:0007669"/>
    <property type="project" value="UniProtKB-UniPathway"/>
</dbReference>
<evidence type="ECO:0000256" key="1">
    <source>
        <dbReference type="ARBA" id="ARBA00005201"/>
    </source>
</evidence>
<dbReference type="Gene3D" id="2.40.30.30">
    <property type="entry name" value="Riboflavin kinase-like"/>
    <property type="match status" value="1"/>
</dbReference>
<sequence>MVPNQKNCSKNSEIIMSGTNEEEVIEEHATADLYPFYFHGTVVVGFGRGGRKLGCPTANMDDHAISRLPSHFPCGVFYGFANVNHGEVYGMVTSIGWNPHFRNERKTIEVHILHDFEEDFYGAEVRAVLIGFLRPMAAFNSLDELKTAINNDVSMAEELLSAPGTAFYRKIWWVHALQYSHGVSHDCKPNAVANVVISMQYKAYHSRDNWIALGLEGSVGLRCVSCGVFGRRCCTVLRLKCIGVSETVIYCMKMESVENVLYVADSYKVTHHNQYPEGTTHVYSYFESRGGKFSEVCFFGLQYIIKRWLVGPVVTKTMIEQAKQFYKSHFGGLDIFNEEGWNHIAEVHKGHLPLKIKAVPEGTVVPVKNVLFTVENTDPHVPWLTNWFETLLVQVWYPMTVCTNSRAQKLIIARYLHETADSIDGIHFKLHDFGYRGVSSVESASIGGAAHLVNFYGTDTIAGLQLCKKYYAAEMAGFSIPAAEHSTITTWKKSGESAAYLNMLEQFPDGSVSVVSDSYDVFHAVSNIWGDELRQYVVDRANRGCVVIRPDSGDPSQVLNLLAEKFPTVTNSKGYRLLPSYLRVMQGDGVCYESIEKILDAVTHNKWSADNIVFGTGGALLQKLDRDTQKCAFKCSHVVINGESRDVWKNPTTDAGKQSKQGRLTLERREDGSLVTIEKGQGDASKDVLVTVFENGRLLVDYSLEEIRGRAELDIVKEHKRKAVVAEASLRTVNDGSFVAANAQAMFLRCSVRLLTNSMRFSSAKQKLKNYVFPVIRSEDCVQKYISGWGPGGQKVNMTRNAVTIKHVPTGVVVRVHDSRLLQKNIEIAQERLKHAVDRHLNGEDSYDAQLERIVREKGAKNKRKKAIVRELKKMFAQERSNSESEEIGLDSARDEK</sequence>
<dbReference type="GO" id="GO:0005524">
    <property type="term" value="F:ATP binding"/>
    <property type="evidence" value="ECO:0007669"/>
    <property type="project" value="UniProtKB-KW"/>
</dbReference>
<dbReference type="AlphaFoldDB" id="A0A3P6TWD2"/>
<dbReference type="GO" id="GO:0003747">
    <property type="term" value="F:translation release factor activity"/>
    <property type="evidence" value="ECO:0007669"/>
    <property type="project" value="InterPro"/>
</dbReference>
<dbReference type="InterPro" id="IPR015865">
    <property type="entry name" value="Riboflavin_kinase_bac/euk"/>
</dbReference>
<dbReference type="UniPathway" id="UPA00253"/>
<evidence type="ECO:0000256" key="10">
    <source>
        <dbReference type="ARBA" id="ARBA00022741"/>
    </source>
</evidence>
<dbReference type="InterPro" id="IPR036068">
    <property type="entry name" value="Nicotinate_pribotase-like_C"/>
</dbReference>
<dbReference type="STRING" id="42156.A0A3P6TWD2"/>
<name>A0A3P6TWD2_LITSI</name>
<dbReference type="GO" id="GO:0009231">
    <property type="term" value="P:riboflavin biosynthetic process"/>
    <property type="evidence" value="ECO:0007669"/>
    <property type="project" value="InterPro"/>
</dbReference>
<dbReference type="GO" id="GO:0047280">
    <property type="term" value="F:nicotinamide phosphoribosyltransferase activity"/>
    <property type="evidence" value="ECO:0007669"/>
    <property type="project" value="UniProtKB-EC"/>
</dbReference>
<dbReference type="GO" id="GO:0009435">
    <property type="term" value="P:NAD+ biosynthetic process"/>
    <property type="evidence" value="ECO:0007669"/>
    <property type="project" value="UniProtKB-UniPathway"/>
</dbReference>
<dbReference type="CDD" id="cd01569">
    <property type="entry name" value="PBEF_like"/>
    <property type="match status" value="1"/>
</dbReference>
<dbReference type="GO" id="GO:0008531">
    <property type="term" value="F:riboflavin kinase activity"/>
    <property type="evidence" value="ECO:0007669"/>
    <property type="project" value="UniProtKB-EC"/>
</dbReference>
<evidence type="ECO:0000256" key="11">
    <source>
        <dbReference type="ARBA" id="ARBA00022840"/>
    </source>
</evidence>
<keyword evidence="11" id="KW-0067">ATP-binding</keyword>
<dbReference type="SUPFAM" id="SSF51690">
    <property type="entry name" value="Nicotinate/Quinolinate PRTase C-terminal domain-like"/>
    <property type="match status" value="1"/>
</dbReference>
<evidence type="ECO:0000256" key="4">
    <source>
        <dbReference type="ARBA" id="ARBA00012105"/>
    </source>
</evidence>
<keyword evidence="5" id="KW-0285">Flavoprotein</keyword>
<keyword evidence="10" id="KW-0547">Nucleotide-binding</keyword>
<evidence type="ECO:0000256" key="3">
    <source>
        <dbReference type="ARBA" id="ARBA00010897"/>
    </source>
</evidence>
<evidence type="ECO:0000259" key="16">
    <source>
        <dbReference type="SMART" id="SM00904"/>
    </source>
</evidence>
<evidence type="ECO:0000256" key="8">
    <source>
        <dbReference type="ARBA" id="ARBA00022676"/>
    </source>
</evidence>
<dbReference type="Pfam" id="PF00472">
    <property type="entry name" value="RF-1"/>
    <property type="match status" value="1"/>
</dbReference>
<organism evidence="17 18">
    <name type="scientific">Litomosoides sigmodontis</name>
    <name type="common">Filarial nematode worm</name>
    <dbReference type="NCBI Taxonomy" id="42156"/>
    <lineage>
        <taxon>Eukaryota</taxon>
        <taxon>Metazoa</taxon>
        <taxon>Ecdysozoa</taxon>
        <taxon>Nematoda</taxon>
        <taxon>Chromadorea</taxon>
        <taxon>Rhabditida</taxon>
        <taxon>Spirurina</taxon>
        <taxon>Spiruromorpha</taxon>
        <taxon>Filarioidea</taxon>
        <taxon>Onchocercidae</taxon>
        <taxon>Litomosoides</taxon>
    </lineage>
</organism>
<keyword evidence="18" id="KW-1185">Reference proteome</keyword>
<dbReference type="Pfam" id="PF18127">
    <property type="entry name" value="NAMPT_N"/>
    <property type="match status" value="1"/>
</dbReference>
<dbReference type="SUPFAM" id="SSF75620">
    <property type="entry name" value="Release factor"/>
    <property type="match status" value="1"/>
</dbReference>
<evidence type="ECO:0000256" key="13">
    <source>
        <dbReference type="ARBA" id="ARBA00035024"/>
    </source>
</evidence>